<reference evidence="3 4" key="1">
    <citation type="journal article" date="2013" name="PLoS Pathog.">
        <title>Genomic analysis of the Kiwifruit pathogen Pseudomonas syringae pv. actinidiae provides insight into the origins of an emergent plant disease.</title>
        <authorList>
            <person name="McCann H.C."/>
            <person name="Rikkerink E.H."/>
            <person name="Bertels F."/>
            <person name="Fiers M."/>
            <person name="Lu A."/>
            <person name="Rees-George J."/>
            <person name="Andersen M.T."/>
            <person name="Gleave A.P."/>
            <person name="Haubold B."/>
            <person name="Wohlers M.W."/>
            <person name="Guttman D.S."/>
            <person name="Wang P.W."/>
            <person name="Straub C."/>
            <person name="Vanneste J.L."/>
            <person name="Rainey P.B."/>
            <person name="Templeton M.D."/>
        </authorList>
    </citation>
    <scope>NUCLEOTIDE SEQUENCE [LARGE SCALE GENOMIC DNA]</scope>
    <source>
        <strain evidence="3 4">ICMP 19096</strain>
    </source>
</reference>
<feature type="domain" description="LapB rubredoxin metal binding" evidence="2">
    <location>
        <begin position="8"/>
        <end position="35"/>
    </location>
</feature>
<dbReference type="AlphaFoldDB" id="A0A656JKM9"/>
<sequence length="48" mass="4952">MAKAKRLYGCTECGATFPKWAGQCADCGAWNTLVETMIESGAAAPPSG</sequence>
<dbReference type="InterPro" id="IPR041166">
    <property type="entry name" value="Rubredoxin_2"/>
</dbReference>
<dbReference type="Proteomes" id="UP000018849">
    <property type="component" value="Unassembled WGS sequence"/>
</dbReference>
<dbReference type="Pfam" id="PF18073">
    <property type="entry name" value="Zn_ribbon_LapB"/>
    <property type="match status" value="1"/>
</dbReference>
<keyword evidence="1" id="KW-0479">Metal-binding</keyword>
<name>A0A656JKM9_PSESF</name>
<proteinExistence type="predicted"/>
<feature type="non-terminal residue" evidence="3">
    <location>
        <position position="48"/>
    </location>
</feature>
<gene>
    <name evidence="3" type="ORF">A245_42340</name>
</gene>
<comment type="caution">
    <text evidence="3">The sequence shown here is derived from an EMBL/GenBank/DDBJ whole genome shotgun (WGS) entry which is preliminary data.</text>
</comment>
<dbReference type="GO" id="GO:0046872">
    <property type="term" value="F:metal ion binding"/>
    <property type="evidence" value="ECO:0007669"/>
    <property type="project" value="UniProtKB-KW"/>
</dbReference>
<evidence type="ECO:0000313" key="3">
    <source>
        <dbReference type="EMBL" id="EPN34570.1"/>
    </source>
</evidence>
<organism evidence="3 4">
    <name type="scientific">Pseudomonas syringae pv. actinidiae ICMP 19096</name>
    <dbReference type="NCBI Taxonomy" id="1194405"/>
    <lineage>
        <taxon>Bacteria</taxon>
        <taxon>Pseudomonadati</taxon>
        <taxon>Pseudomonadota</taxon>
        <taxon>Gammaproteobacteria</taxon>
        <taxon>Pseudomonadales</taxon>
        <taxon>Pseudomonadaceae</taxon>
        <taxon>Pseudomonas</taxon>
        <taxon>Pseudomonas syringae</taxon>
    </lineage>
</organism>
<evidence type="ECO:0000259" key="2">
    <source>
        <dbReference type="Pfam" id="PF18073"/>
    </source>
</evidence>
<dbReference type="EMBL" id="AOKF01003576">
    <property type="protein sequence ID" value="EPN34570.1"/>
    <property type="molecule type" value="Genomic_DNA"/>
</dbReference>
<evidence type="ECO:0000256" key="1">
    <source>
        <dbReference type="ARBA" id="ARBA00022723"/>
    </source>
</evidence>
<evidence type="ECO:0000313" key="4">
    <source>
        <dbReference type="Proteomes" id="UP000018849"/>
    </source>
</evidence>
<accession>A0A656JKM9</accession>
<protein>
    <submittedName>
        <fullName evidence="3">DNA repair protein RadA</fullName>
    </submittedName>
</protein>